<dbReference type="SUPFAM" id="SSF57850">
    <property type="entry name" value="RING/U-box"/>
    <property type="match status" value="1"/>
</dbReference>
<dbReference type="STRING" id="318479.A0A0N4U5P5"/>
<dbReference type="InterPro" id="IPR001878">
    <property type="entry name" value="Znf_CCHC"/>
</dbReference>
<feature type="compositionally biased region" description="Basic residues" evidence="7">
    <location>
        <begin position="650"/>
        <end position="677"/>
    </location>
</feature>
<evidence type="ECO:0000256" key="4">
    <source>
        <dbReference type="ARBA" id="ARBA00022833"/>
    </source>
</evidence>
<dbReference type="InterPro" id="IPR013083">
    <property type="entry name" value="Znf_RING/FYVE/PHD"/>
</dbReference>
<dbReference type="GO" id="GO:0006511">
    <property type="term" value="P:ubiquitin-dependent protein catabolic process"/>
    <property type="evidence" value="ECO:0007669"/>
    <property type="project" value="TreeGrafter"/>
</dbReference>
<name>A0A0N4U5P5_DRAME</name>
<evidence type="ECO:0000313" key="14">
    <source>
        <dbReference type="Proteomes" id="UP000274756"/>
    </source>
</evidence>
<evidence type="ECO:0000256" key="3">
    <source>
        <dbReference type="ARBA" id="ARBA00022771"/>
    </source>
</evidence>
<dbReference type="SUPFAM" id="SSF57756">
    <property type="entry name" value="Retrovirus zinc finger-like domains"/>
    <property type="match status" value="1"/>
</dbReference>
<dbReference type="PANTHER" id="PTHR15439">
    <property type="entry name" value="RETINOBLASTOMA-BINDING PROTEIN 6"/>
    <property type="match status" value="1"/>
</dbReference>
<dbReference type="InterPro" id="IPR001841">
    <property type="entry name" value="Znf_RING"/>
</dbReference>
<feature type="domain" description="DWNN" evidence="11">
    <location>
        <begin position="4"/>
        <end position="92"/>
    </location>
</feature>
<gene>
    <name evidence="12" type="ORF">DME_LOCUS6541</name>
</gene>
<dbReference type="CDD" id="cd16620">
    <property type="entry name" value="vRING-HC-C4C4_RBBP6"/>
    <property type="match status" value="1"/>
</dbReference>
<dbReference type="GO" id="GO:0006397">
    <property type="term" value="P:mRNA processing"/>
    <property type="evidence" value="ECO:0007669"/>
    <property type="project" value="InterPro"/>
</dbReference>
<dbReference type="GO" id="GO:0016567">
    <property type="term" value="P:protein ubiquitination"/>
    <property type="evidence" value="ECO:0007669"/>
    <property type="project" value="InterPro"/>
</dbReference>
<feature type="region of interest" description="Disordered" evidence="7">
    <location>
        <begin position="617"/>
        <end position="684"/>
    </location>
</feature>
<evidence type="ECO:0000259" key="9">
    <source>
        <dbReference type="PROSITE" id="PS50089"/>
    </source>
</evidence>
<dbReference type="PROSITE" id="PS50089">
    <property type="entry name" value="ZF_RING_2"/>
    <property type="match status" value="1"/>
</dbReference>
<evidence type="ECO:0000313" key="12">
    <source>
        <dbReference type="EMBL" id="VDN56568.1"/>
    </source>
</evidence>
<evidence type="ECO:0000256" key="6">
    <source>
        <dbReference type="PROSITE-ProRule" id="PRU00047"/>
    </source>
</evidence>
<dbReference type="PROSITE" id="PS51282">
    <property type="entry name" value="DWNN"/>
    <property type="match status" value="1"/>
</dbReference>
<keyword evidence="8" id="KW-0812">Transmembrane</keyword>
<feature type="compositionally biased region" description="Basic and acidic residues" evidence="7">
    <location>
        <begin position="1007"/>
        <end position="1021"/>
    </location>
</feature>
<evidence type="ECO:0000256" key="1">
    <source>
        <dbReference type="ARBA" id="ARBA00004123"/>
    </source>
</evidence>
<keyword evidence="2" id="KW-0479">Metal-binding</keyword>
<dbReference type="Gene3D" id="3.30.40.10">
    <property type="entry name" value="Zinc/RING finger domain, C3HC4 (zinc finger)"/>
    <property type="match status" value="1"/>
</dbReference>
<dbReference type="InterPro" id="IPR025829">
    <property type="entry name" value="Zn_knuckle_CX2CX3GHX4C"/>
</dbReference>
<feature type="domain" description="RING-type" evidence="9">
    <location>
        <begin position="313"/>
        <end position="351"/>
    </location>
</feature>
<protein>
    <submittedName>
        <fullName evidence="15">E3 ubiquitin-protein ligase RBBP6</fullName>
    </submittedName>
</protein>
<accession>A0A0N4U5P5</accession>
<keyword evidence="4" id="KW-0862">Zinc</keyword>
<dbReference type="GO" id="GO:0008270">
    <property type="term" value="F:zinc ion binding"/>
    <property type="evidence" value="ECO:0007669"/>
    <property type="project" value="UniProtKB-KW"/>
</dbReference>
<feature type="compositionally biased region" description="Basic and acidic residues" evidence="7">
    <location>
        <begin position="1053"/>
        <end position="1066"/>
    </location>
</feature>
<dbReference type="Pfam" id="PF08783">
    <property type="entry name" value="DWNN"/>
    <property type="match status" value="1"/>
</dbReference>
<dbReference type="InterPro" id="IPR036875">
    <property type="entry name" value="Znf_CCHC_sf"/>
</dbReference>
<feature type="compositionally biased region" description="Basic and acidic residues" evidence="7">
    <location>
        <begin position="1154"/>
        <end position="1241"/>
    </location>
</feature>
<evidence type="ECO:0000313" key="15">
    <source>
        <dbReference type="WBParaSite" id="DME_0000218101-mRNA-1"/>
    </source>
</evidence>
<keyword evidence="8" id="KW-0472">Membrane</keyword>
<evidence type="ECO:0000256" key="5">
    <source>
        <dbReference type="ARBA" id="ARBA00023242"/>
    </source>
</evidence>
<dbReference type="InterPro" id="IPR014891">
    <property type="entry name" value="DWNN_domain"/>
</dbReference>
<feature type="compositionally biased region" description="Low complexity" evidence="7">
    <location>
        <begin position="630"/>
        <end position="647"/>
    </location>
</feature>
<dbReference type="EMBL" id="UYYG01001156">
    <property type="protein sequence ID" value="VDN56568.1"/>
    <property type="molecule type" value="Genomic_DNA"/>
</dbReference>
<dbReference type="Proteomes" id="UP000038040">
    <property type="component" value="Unplaced"/>
</dbReference>
<feature type="region of interest" description="Disordered" evidence="7">
    <location>
        <begin position="1276"/>
        <end position="1297"/>
    </location>
</feature>
<evidence type="ECO:0000256" key="2">
    <source>
        <dbReference type="ARBA" id="ARBA00022723"/>
    </source>
</evidence>
<dbReference type="SMART" id="SM01180">
    <property type="entry name" value="DWNN"/>
    <property type="match status" value="1"/>
</dbReference>
<evidence type="ECO:0000256" key="7">
    <source>
        <dbReference type="SAM" id="MobiDB-lite"/>
    </source>
</evidence>
<keyword evidence="14" id="KW-1185">Reference proteome</keyword>
<feature type="transmembrane region" description="Helical" evidence="8">
    <location>
        <begin position="1425"/>
        <end position="1446"/>
    </location>
</feature>
<dbReference type="GO" id="GO:0003676">
    <property type="term" value="F:nucleic acid binding"/>
    <property type="evidence" value="ECO:0007669"/>
    <property type="project" value="InterPro"/>
</dbReference>
<dbReference type="GO" id="GO:0019899">
    <property type="term" value="F:enzyme binding"/>
    <property type="evidence" value="ECO:0007669"/>
    <property type="project" value="UniProtKB-ARBA"/>
</dbReference>
<dbReference type="Gene3D" id="4.10.60.10">
    <property type="entry name" value="Zinc finger, CCHC-type"/>
    <property type="match status" value="1"/>
</dbReference>
<feature type="domain" description="CCHC-type" evidence="10">
    <location>
        <begin position="201"/>
        <end position="215"/>
    </location>
</feature>
<reference evidence="15" key="1">
    <citation type="submission" date="2016-04" db="UniProtKB">
        <authorList>
            <consortium name="WormBaseParasite"/>
        </authorList>
    </citation>
    <scope>IDENTIFICATION</scope>
</reference>
<feature type="compositionally biased region" description="Basic and acidic residues" evidence="7">
    <location>
        <begin position="938"/>
        <end position="960"/>
    </location>
</feature>
<keyword evidence="8" id="KW-1133">Transmembrane helix</keyword>
<sequence>MSSIHYKFKATLEYKTLSFDGLHISVNELKREICEKENIKVSYLWNLFVSFFFERSLADSFDLILTNAHTKRQYVAEELIPRNSSVIVQRTPRDNASKLPKIHYSEFHKAIDIRKLCEYSLICRDTANSGIVVKPVAEPNFVTHIDSVKKCFKFQDQYEKMTENERLAHVKEVSSYKYSPANFQKKTSSIMSGPPPPTYICNRCSQPGHWYKNCPMVLKISVLLLANCSVRIVRMVVFEDYEPIVIDLNTRRTTGITMEELMETTSDDPLAMLHSSGKYMVPIMHWKARQQKKVESTNNVEQEVRLIPEEFTCFLCKQLLRDAVVTTCCGESFCAECIQQCLLESSNAKCPGAGCYQMSLSADKLVPNIKVRQAVEAFKNAPIGSHNTLQSSASFPNLNDAVKNLSQQEKSAKISENAAINSPRFDEQPSQPSRVRIELGSRSQQPQQPVVQQNIPHIPQEPQPATYIAQPTDSASTVVSVTAVTALSSAVPISAQVSVPVAPLNIPVNTHNSPLASVPHQNTLFPINLSQPPPGYAPMPLNVPGNVDSSIRPPGSRDNTLDVMNSLNHPHFYCAGIQPPPPGLSAPIMFPRVAAPPPAKDAWDEFIERKEKVRFCEKIAHPQRHRRSARSSSSSTSETSSSSSSESSRSRSRSWSRERSRRNRRRSSRERRNRSRSPLRGYISSHHHRDVAPFAYYQHHSQASLGIPVSHHRIPSILSGFQSSQLAYPLPNQLPYPHYGAAVSSAHRSFRNSDERTLKRRSPRYSGSERKLDRVFWFGLSFQASVFIPPVRVGRRTSQNKERVRERKDYYKHEDVKKKKRDNENKSTENRKATRDTKDESRGRLNLEINLDSKGKSIDESDLDGRKSKQESSPRKIAKVNSVDQEKDNDGTGDLEPNFDKVQMAEIVVKDSASNSLLETEIASATPDEVVLEYIHEPDHEINEDNDILKDESQNIDDNHISSMIKAEDEELSSSKTKDREESVDKAERKSRKKKRKKRRKHKRLDKHHEEKRHHSDDGERKSKKHKRSREEKEKRKYEKEKRREERRRRKEKEKLNTKELSEDITIKNLSVNETEENLKSSSVNKEFGGKELDMAHEGFKSEESNEDSKRWKKQSLVEERNEGKNKNEKRTKSDSQRETKVDQKNSEFSVESKNYEGRHGNKREKKEKESGTGDERKIRREMDSRRQEIDSGKEKHIQILDRGNTEKNERDTRKKIESNRSAREKEENMKEKDKKERDIKSSKYRFEFLHTSEPSSFSAKEISKTHRISLAANKVEKKNIDDERNSDKESMKHLRKNPDKNLTENVLDEIPSKIPRLDSMKRKKGDVQRSSTEDDKTINIGRLAESKEIDVSKPGQSAIIKNAICVEKSTVESKSVNTKKINRESVFENSSALSTAMPVKQFNARQKIKMILLSENERFAKSKVYSAFFFACFSIFCVLSVLWIASAVGSKDVWELPGWSNASDLAMTELMDRYCGMARVSCLE</sequence>
<dbReference type="GO" id="GO:0005634">
    <property type="term" value="C:nucleus"/>
    <property type="evidence" value="ECO:0007669"/>
    <property type="project" value="UniProtKB-SubCell"/>
</dbReference>
<dbReference type="Gene3D" id="3.10.20.90">
    <property type="entry name" value="Phosphatidylinositol 3-kinase Catalytic Subunit, Chain A, domain 1"/>
    <property type="match status" value="1"/>
</dbReference>
<dbReference type="WBParaSite" id="DME_0000218101-mRNA-1">
    <property type="protein sequence ID" value="DME_0000218101-mRNA-1"/>
    <property type="gene ID" value="DME_0000218101"/>
</dbReference>
<dbReference type="PROSITE" id="PS50158">
    <property type="entry name" value="ZF_CCHC"/>
    <property type="match status" value="1"/>
</dbReference>
<comment type="subcellular location">
    <subcellularLocation>
        <location evidence="1">Nucleus</location>
    </subcellularLocation>
</comment>
<feature type="compositionally biased region" description="Basic residues" evidence="7">
    <location>
        <begin position="989"/>
        <end position="1006"/>
    </location>
</feature>
<dbReference type="Pfam" id="PF13696">
    <property type="entry name" value="zf-CCHC_2"/>
    <property type="match status" value="1"/>
</dbReference>
<feature type="compositionally biased region" description="Basic and acidic residues" evidence="7">
    <location>
        <begin position="799"/>
        <end position="874"/>
    </location>
</feature>
<feature type="region of interest" description="Disordered" evidence="7">
    <location>
        <begin position="938"/>
        <end position="1241"/>
    </location>
</feature>
<feature type="compositionally biased region" description="Basic and acidic residues" evidence="7">
    <location>
        <begin position="1088"/>
        <end position="1146"/>
    </location>
</feature>
<reference evidence="12 14" key="2">
    <citation type="submission" date="2018-11" db="EMBL/GenBank/DDBJ databases">
        <authorList>
            <consortium name="Pathogen Informatics"/>
        </authorList>
    </citation>
    <scope>NUCLEOTIDE SEQUENCE [LARGE SCALE GENOMIC DNA]</scope>
</reference>
<dbReference type="PANTHER" id="PTHR15439:SF0">
    <property type="entry name" value="CELL DIVISION CYCLE AND APOPTOSIS REGULATOR PROTEIN 1-RELATED"/>
    <property type="match status" value="1"/>
</dbReference>
<feature type="compositionally biased region" description="Basic and acidic residues" evidence="7">
    <location>
        <begin position="1029"/>
        <end position="1044"/>
    </location>
</feature>
<proteinExistence type="predicted"/>
<feature type="compositionally biased region" description="Basic and acidic residues" evidence="7">
    <location>
        <begin position="976"/>
        <end position="988"/>
    </location>
</feature>
<dbReference type="GO" id="GO:0061630">
    <property type="term" value="F:ubiquitin protein ligase activity"/>
    <property type="evidence" value="ECO:0007669"/>
    <property type="project" value="InterPro"/>
</dbReference>
<dbReference type="Proteomes" id="UP000274756">
    <property type="component" value="Unassembled WGS sequence"/>
</dbReference>
<feature type="region of interest" description="Disordered" evidence="7">
    <location>
        <begin position="412"/>
        <end position="434"/>
    </location>
</feature>
<evidence type="ECO:0000259" key="11">
    <source>
        <dbReference type="PROSITE" id="PS51282"/>
    </source>
</evidence>
<dbReference type="AlphaFoldDB" id="A0A0N4U5P5"/>
<dbReference type="OrthoDB" id="106784at2759"/>
<dbReference type="InterPro" id="IPR033489">
    <property type="entry name" value="RBBP6"/>
</dbReference>
<organism evidence="13 15">
    <name type="scientific">Dracunculus medinensis</name>
    <name type="common">Guinea worm</name>
    <dbReference type="NCBI Taxonomy" id="318479"/>
    <lineage>
        <taxon>Eukaryota</taxon>
        <taxon>Metazoa</taxon>
        <taxon>Ecdysozoa</taxon>
        <taxon>Nematoda</taxon>
        <taxon>Chromadorea</taxon>
        <taxon>Rhabditida</taxon>
        <taxon>Spirurina</taxon>
        <taxon>Dracunculoidea</taxon>
        <taxon>Dracunculidae</taxon>
        <taxon>Dracunculus</taxon>
    </lineage>
</organism>
<evidence type="ECO:0000259" key="10">
    <source>
        <dbReference type="PROSITE" id="PS50158"/>
    </source>
</evidence>
<evidence type="ECO:0000256" key="8">
    <source>
        <dbReference type="SAM" id="Phobius"/>
    </source>
</evidence>
<keyword evidence="5" id="KW-0539">Nucleus</keyword>
<feature type="region of interest" description="Disordered" evidence="7">
    <location>
        <begin position="796"/>
        <end position="899"/>
    </location>
</feature>
<evidence type="ECO:0000313" key="13">
    <source>
        <dbReference type="Proteomes" id="UP000038040"/>
    </source>
</evidence>
<keyword evidence="3 6" id="KW-0863">Zinc-finger</keyword>